<comment type="caution">
    <text evidence="1">The sequence shown here is derived from an EMBL/GenBank/DDBJ whole genome shotgun (WGS) entry which is preliminary data.</text>
</comment>
<organism evidence="1 2">
    <name type="scientific">Frieseomelitta varia</name>
    <dbReference type="NCBI Taxonomy" id="561572"/>
    <lineage>
        <taxon>Eukaryota</taxon>
        <taxon>Metazoa</taxon>
        <taxon>Ecdysozoa</taxon>
        <taxon>Arthropoda</taxon>
        <taxon>Hexapoda</taxon>
        <taxon>Insecta</taxon>
        <taxon>Pterygota</taxon>
        <taxon>Neoptera</taxon>
        <taxon>Endopterygota</taxon>
        <taxon>Hymenoptera</taxon>
        <taxon>Apocrita</taxon>
        <taxon>Aculeata</taxon>
        <taxon>Apoidea</taxon>
        <taxon>Anthophila</taxon>
        <taxon>Apidae</taxon>
        <taxon>Frieseomelitta</taxon>
    </lineage>
</organism>
<sequence length="84" mass="9744">MEEDGPKPIVTNSQPIAAELTTKVIKTYPFKILNQNYTVDRFINFNYNKEAANYLLTKQSKDKLNENEIDVLKQVSYSFSTEYS</sequence>
<protein>
    <submittedName>
        <fullName evidence="1">Uncharacterized protein</fullName>
    </submittedName>
</protein>
<dbReference type="Proteomes" id="UP000655588">
    <property type="component" value="Unassembled WGS sequence"/>
</dbReference>
<name>A0A833RRX8_9HYME</name>
<keyword evidence="2" id="KW-1185">Reference proteome</keyword>
<evidence type="ECO:0000313" key="2">
    <source>
        <dbReference type="Proteomes" id="UP000655588"/>
    </source>
</evidence>
<accession>A0A833RRX8</accession>
<gene>
    <name evidence="1" type="ORF">E2986_04923</name>
</gene>
<dbReference type="AlphaFoldDB" id="A0A833RRX8"/>
<evidence type="ECO:0000313" key="1">
    <source>
        <dbReference type="EMBL" id="KAF3421800.1"/>
    </source>
</evidence>
<proteinExistence type="predicted"/>
<dbReference type="EMBL" id="WNWW01000816">
    <property type="protein sequence ID" value="KAF3421800.1"/>
    <property type="molecule type" value="Genomic_DNA"/>
</dbReference>
<reference evidence="1" key="1">
    <citation type="submission" date="2019-11" db="EMBL/GenBank/DDBJ databases">
        <title>The nuclear and mitochondrial genomes of Frieseomelitta varia - a highly eusocial stingless bee (Meliponini) with a permanently sterile worker caste.</title>
        <authorList>
            <person name="Freitas F.C.P."/>
            <person name="Lourenco A.P."/>
            <person name="Nunes F.M.F."/>
            <person name="Paschoal A.R."/>
            <person name="Abreu F.C.P."/>
            <person name="Barbin F.O."/>
            <person name="Bataglia L."/>
            <person name="Cardoso-Junior C.A.M."/>
            <person name="Cervoni M.S."/>
            <person name="Silva S.R."/>
            <person name="Dalarmi F."/>
            <person name="Del Lama M.A."/>
            <person name="Depintor T.S."/>
            <person name="Ferreira K.M."/>
            <person name="Goria P.S."/>
            <person name="Jaskot M.C."/>
            <person name="Lago D.C."/>
            <person name="Luna-Lucena D."/>
            <person name="Moda L.M."/>
            <person name="Nascimento L."/>
            <person name="Pedrino M."/>
            <person name="Rabico F.O."/>
            <person name="Sanches F.C."/>
            <person name="Santos D.E."/>
            <person name="Santos C.G."/>
            <person name="Vieira J."/>
            <person name="Lopes T.F."/>
            <person name="Barchuk A.R."/>
            <person name="Hartfelder K."/>
            <person name="Simoes Z.L.P."/>
            <person name="Bitondi M.M.G."/>
            <person name="Pinheiro D.G."/>
        </authorList>
    </citation>
    <scope>NUCLEOTIDE SEQUENCE</scope>
    <source>
        <strain evidence="1">USP_RPSP 00005682</strain>
        <tissue evidence="1">Whole individual</tissue>
    </source>
</reference>